<reference evidence="2" key="1">
    <citation type="submission" date="2020-03" db="EMBL/GenBank/DDBJ databases">
        <title>Transcriptomic Profiling of the Digestive Tract of the Rat Flea, Xenopsylla cheopis, Following Blood Feeding and Infection with Yersinia pestis.</title>
        <authorList>
            <person name="Bland D.M."/>
            <person name="Martens C.A."/>
            <person name="Virtaneva K."/>
            <person name="Kanakabandi K."/>
            <person name="Long D."/>
            <person name="Rosenke R."/>
            <person name="Saturday G.A."/>
            <person name="Hoyt F.H."/>
            <person name="Bruno D.P."/>
            <person name="Ribeiro J.M.C."/>
            <person name="Hinnebusch J."/>
        </authorList>
    </citation>
    <scope>NUCLEOTIDE SEQUENCE</scope>
</reference>
<organism evidence="2">
    <name type="scientific">Xenopsylla cheopis</name>
    <name type="common">Oriental rat flea</name>
    <name type="synonym">Pulex cheopis</name>
    <dbReference type="NCBI Taxonomy" id="163159"/>
    <lineage>
        <taxon>Eukaryota</taxon>
        <taxon>Metazoa</taxon>
        <taxon>Ecdysozoa</taxon>
        <taxon>Arthropoda</taxon>
        <taxon>Hexapoda</taxon>
        <taxon>Insecta</taxon>
        <taxon>Pterygota</taxon>
        <taxon>Neoptera</taxon>
        <taxon>Endopterygota</taxon>
        <taxon>Siphonaptera</taxon>
        <taxon>Pulicidae</taxon>
        <taxon>Xenopsyllinae</taxon>
        <taxon>Xenopsylla</taxon>
    </lineage>
</organism>
<keyword evidence="1" id="KW-0812">Transmembrane</keyword>
<evidence type="ECO:0000256" key="1">
    <source>
        <dbReference type="SAM" id="Phobius"/>
    </source>
</evidence>
<keyword evidence="1" id="KW-0472">Membrane</keyword>
<sequence>MVKIISMFCYCCLVLVFVAGIIAMLVQPFIDVLSTLTNIYSLTIITINLIDNVTKDILIKIRFLARENSGKGEFCITNKA</sequence>
<accession>A0A6M2E2U8</accession>
<feature type="transmembrane region" description="Helical" evidence="1">
    <location>
        <begin position="7"/>
        <end position="26"/>
    </location>
</feature>
<feature type="transmembrane region" description="Helical" evidence="1">
    <location>
        <begin position="32"/>
        <end position="50"/>
    </location>
</feature>
<protein>
    <submittedName>
        <fullName evidence="2">Putative product</fullName>
    </submittedName>
</protein>
<proteinExistence type="predicted"/>
<dbReference type="EMBL" id="GIIL01008102">
    <property type="protein sequence ID" value="NOV51828.1"/>
    <property type="molecule type" value="Transcribed_RNA"/>
</dbReference>
<dbReference type="AlphaFoldDB" id="A0A6M2E2U8"/>
<name>A0A6M2E2U8_XENCH</name>
<evidence type="ECO:0000313" key="2">
    <source>
        <dbReference type="EMBL" id="NOV51828.1"/>
    </source>
</evidence>
<keyword evidence="1" id="KW-1133">Transmembrane helix</keyword>